<dbReference type="InterPro" id="IPR050900">
    <property type="entry name" value="Transposase_IS3/IS150/IS904"/>
</dbReference>
<evidence type="ECO:0000313" key="3">
    <source>
        <dbReference type="Proteomes" id="UP000183918"/>
    </source>
</evidence>
<reference evidence="2 3" key="1">
    <citation type="submission" date="2016-10" db="EMBL/GenBank/DDBJ databases">
        <authorList>
            <person name="de Groot N.N."/>
        </authorList>
    </citation>
    <scope>NUCLEOTIDE SEQUENCE [LARGE SCALE GENOMIC DNA]</scope>
    <source>
        <strain evidence="2 3">DSM 14045</strain>
    </source>
</reference>
<organism evidence="2 3">
    <name type="scientific">Lachnobacterium bovis DSM 14045</name>
    <dbReference type="NCBI Taxonomy" id="1122142"/>
    <lineage>
        <taxon>Bacteria</taxon>
        <taxon>Bacillati</taxon>
        <taxon>Bacillota</taxon>
        <taxon>Clostridia</taxon>
        <taxon>Lachnospirales</taxon>
        <taxon>Lachnospiraceae</taxon>
        <taxon>Lachnobacterium</taxon>
    </lineage>
</organism>
<dbReference type="PROSITE" id="PS50994">
    <property type="entry name" value="INTEGRASE"/>
    <property type="match status" value="1"/>
</dbReference>
<dbReference type="SUPFAM" id="SSF53098">
    <property type="entry name" value="Ribonuclease H-like"/>
    <property type="match status" value="1"/>
</dbReference>
<evidence type="ECO:0000313" key="2">
    <source>
        <dbReference type="EMBL" id="SDX95280.1"/>
    </source>
</evidence>
<sequence length="284" mass="33037">MILDTMNSEEFASKTPCEVVPILADRGIYIASESSFYKVLKEANELLHRGRDHTKTKRVVSTHKATGPNQVWMWDITYLNGPIKGKYYYLYLFSDLFSRKIVGWEVYDCESADLAGKLISRIYRNEKVFLNKQPLVLHSDNGSPMKGATMLETLYALGVTPLRSRPRASNDNPYAESLFKTLKYMPNYQPQGFNDIIEARLWVKSFVKWYNTEHRHSGIQFVTPSERHEGLDKEILRKRTEVYEAAKQAHPESWSGDIRNWEYSEIEWLNPRQVIEDKKEAKAS</sequence>
<proteinExistence type="predicted"/>
<dbReference type="PANTHER" id="PTHR46889">
    <property type="entry name" value="TRANSPOSASE INSF FOR INSERTION SEQUENCE IS3B-RELATED"/>
    <property type="match status" value="1"/>
</dbReference>
<name>A0A1H3FWI2_9FIRM</name>
<dbReference type="GO" id="GO:0003676">
    <property type="term" value="F:nucleic acid binding"/>
    <property type="evidence" value="ECO:0007669"/>
    <property type="project" value="InterPro"/>
</dbReference>
<dbReference type="PANTHER" id="PTHR46889:SF4">
    <property type="entry name" value="TRANSPOSASE INSO FOR INSERTION SEQUENCE ELEMENT IS911B-RELATED"/>
    <property type="match status" value="1"/>
</dbReference>
<keyword evidence="3" id="KW-1185">Reference proteome</keyword>
<protein>
    <submittedName>
        <fullName evidence="2">Putative transposase</fullName>
    </submittedName>
</protein>
<dbReference type="InterPro" id="IPR012337">
    <property type="entry name" value="RNaseH-like_sf"/>
</dbReference>
<feature type="domain" description="Integrase catalytic" evidence="1">
    <location>
        <begin position="64"/>
        <end position="232"/>
    </location>
</feature>
<dbReference type="Proteomes" id="UP000183918">
    <property type="component" value="Unassembled WGS sequence"/>
</dbReference>
<dbReference type="InterPro" id="IPR036397">
    <property type="entry name" value="RNaseH_sf"/>
</dbReference>
<dbReference type="GO" id="GO:0015074">
    <property type="term" value="P:DNA integration"/>
    <property type="evidence" value="ECO:0007669"/>
    <property type="project" value="InterPro"/>
</dbReference>
<evidence type="ECO:0000259" key="1">
    <source>
        <dbReference type="PROSITE" id="PS50994"/>
    </source>
</evidence>
<dbReference type="EMBL" id="FNPG01000005">
    <property type="protein sequence ID" value="SDX95280.1"/>
    <property type="molecule type" value="Genomic_DNA"/>
</dbReference>
<dbReference type="Pfam" id="PF00665">
    <property type="entry name" value="rve"/>
    <property type="match status" value="1"/>
</dbReference>
<dbReference type="Gene3D" id="3.30.420.10">
    <property type="entry name" value="Ribonuclease H-like superfamily/Ribonuclease H"/>
    <property type="match status" value="1"/>
</dbReference>
<dbReference type="AlphaFoldDB" id="A0A1H3FWI2"/>
<dbReference type="STRING" id="1122142.SAMN02910414_00409"/>
<dbReference type="InterPro" id="IPR001584">
    <property type="entry name" value="Integrase_cat-core"/>
</dbReference>
<accession>A0A1H3FWI2</accession>
<gene>
    <name evidence="2" type="ORF">SAMN02910414_00409</name>
</gene>